<keyword evidence="2" id="KW-0812">Transmembrane</keyword>
<evidence type="ECO:0000313" key="5">
    <source>
        <dbReference type="Proteomes" id="UP001519460"/>
    </source>
</evidence>
<sequence>MAPENDSDDKTCSVNTCHKKATNFVSGIFRRYGTFVARNPLPFIVIPILVFGGLGAGLVAMDPDNDMERVYFPMRSRALDDRQIVRNTFPNMNNVSYNPFSQSDLEDAVTLLFKSKHDQDIFNQSAVAEMQGIVNRVKAISVTVDHQVKTFADVCAKFSSSCVVGGEYALENEFLTALASGSATYPYWVSTGGVRSLFTAISGVKTQPGGVLTSATVLRISFKLTPGSEAWQEEFLSMAKDLDPVFTEVYCETPDSLSVELDKGTNGDIWLFSLTITLCCTYASIVASGGNPISTRCHLAFGGVLAAGLGILGAMGLLRIGIDDMFLLMSSWSETLGLTELTVPARVGETFAKAGIGITITSVTDFLAFCIGTTSVFRSVTNFSLYAGVAVLFCYVCNATLFGGCLTYHGRRVYSSRHFLTCRKTTPGGRCSGSIPDKERADESLCEKLPRLFLPKVILSKFFAVRIVILLGFVGYLATAIYGAVNLKQGLVLKNLVPESSYYYKFLELQDQYFPTRLPVGFIVDEKVDYSGNDGVKYLDLLTEARKDREVDSSFEKCWLSSYKNSTLYSAVSPQTFVQNLQNFLATSPEFQPDVVFDSAKTEVVASRCFVWSEPNSDQYSQADLMVRMRDLADASSLPVFAYHSAFVAYEQFLAVLPATLQMVGCAVAVMFVVTFIFLPHPLMVFLVTLTIIMILVGIFGFMYYWDISLSSITMIHLVMSVGFSVDFSAHVCAAYLVSDAHSRKERAHDAITHAAGPILNGAVSTLLGVILLVFSDSYIFTSFFNIMFLVIVFGMLHAVLFLPVVLSLIGPQDKQAVAHLNGSTGQTASGCGGGAANGDISTLSETKPEHDKAV</sequence>
<dbReference type="PRINTS" id="PR00702">
    <property type="entry name" value="ACRIFLAVINRP"/>
</dbReference>
<keyword evidence="2" id="KW-0472">Membrane</keyword>
<dbReference type="Pfam" id="PF12349">
    <property type="entry name" value="Sterol-sensing"/>
    <property type="match status" value="1"/>
</dbReference>
<keyword evidence="5" id="KW-1185">Reference proteome</keyword>
<feature type="transmembrane region" description="Helical" evidence="2">
    <location>
        <begin position="787"/>
        <end position="810"/>
    </location>
</feature>
<dbReference type="PANTHER" id="PTHR10796:SF92">
    <property type="entry name" value="PATCHED-RELATED, ISOFORM A"/>
    <property type="match status" value="1"/>
</dbReference>
<dbReference type="SUPFAM" id="SSF82866">
    <property type="entry name" value="Multidrug efflux transporter AcrB transmembrane domain"/>
    <property type="match status" value="2"/>
</dbReference>
<dbReference type="EMBL" id="JACVVK020000003">
    <property type="protein sequence ID" value="KAK7508062.1"/>
    <property type="molecule type" value="Genomic_DNA"/>
</dbReference>
<dbReference type="InterPro" id="IPR001036">
    <property type="entry name" value="Acrflvin-R"/>
</dbReference>
<reference evidence="4 5" key="1">
    <citation type="journal article" date="2023" name="Sci. Data">
        <title>Genome assembly of the Korean intertidal mud-creeper Batillaria attramentaria.</title>
        <authorList>
            <person name="Patra A.K."/>
            <person name="Ho P.T."/>
            <person name="Jun S."/>
            <person name="Lee S.J."/>
            <person name="Kim Y."/>
            <person name="Won Y.J."/>
        </authorList>
    </citation>
    <scope>NUCLEOTIDE SEQUENCE [LARGE SCALE GENOMIC DNA]</scope>
    <source>
        <strain evidence="4">Wonlab-2016</strain>
    </source>
</reference>
<evidence type="ECO:0000256" key="1">
    <source>
        <dbReference type="ARBA" id="ARBA00005585"/>
    </source>
</evidence>
<dbReference type="InterPro" id="IPR051697">
    <property type="entry name" value="Patched_domain-protein"/>
</dbReference>
<organism evidence="4 5">
    <name type="scientific">Batillaria attramentaria</name>
    <dbReference type="NCBI Taxonomy" id="370345"/>
    <lineage>
        <taxon>Eukaryota</taxon>
        <taxon>Metazoa</taxon>
        <taxon>Spiralia</taxon>
        <taxon>Lophotrochozoa</taxon>
        <taxon>Mollusca</taxon>
        <taxon>Gastropoda</taxon>
        <taxon>Caenogastropoda</taxon>
        <taxon>Sorbeoconcha</taxon>
        <taxon>Cerithioidea</taxon>
        <taxon>Batillariidae</taxon>
        <taxon>Batillaria</taxon>
    </lineage>
</organism>
<dbReference type="InterPro" id="IPR000731">
    <property type="entry name" value="SSD"/>
</dbReference>
<proteinExistence type="inferred from homology"/>
<gene>
    <name evidence="4" type="ORF">BaRGS_00001027</name>
</gene>
<feature type="transmembrane region" description="Helical" evidence="2">
    <location>
        <begin position="299"/>
        <end position="322"/>
    </location>
</feature>
<comment type="caution">
    <text evidence="4">The sequence shown here is derived from an EMBL/GenBank/DDBJ whole genome shotgun (WGS) entry which is preliminary data.</text>
</comment>
<keyword evidence="2" id="KW-1133">Transmembrane helix</keyword>
<dbReference type="AlphaFoldDB" id="A0ABD0M9J6"/>
<feature type="transmembrane region" description="Helical" evidence="2">
    <location>
        <begin position="269"/>
        <end position="287"/>
    </location>
</feature>
<protein>
    <recommendedName>
        <fullName evidence="3">SSD domain-containing protein</fullName>
    </recommendedName>
</protein>
<feature type="transmembrane region" description="Helical" evidence="2">
    <location>
        <begin position="356"/>
        <end position="377"/>
    </location>
</feature>
<feature type="transmembrane region" description="Helical" evidence="2">
    <location>
        <begin position="685"/>
        <end position="706"/>
    </location>
</feature>
<evidence type="ECO:0000259" key="3">
    <source>
        <dbReference type="PROSITE" id="PS50156"/>
    </source>
</evidence>
<dbReference type="InterPro" id="IPR053958">
    <property type="entry name" value="HMGCR/SNAP/NPC1-like_SSD"/>
</dbReference>
<feature type="transmembrane region" description="Helical" evidence="2">
    <location>
        <begin position="383"/>
        <end position="408"/>
    </location>
</feature>
<evidence type="ECO:0000313" key="4">
    <source>
        <dbReference type="EMBL" id="KAK7508062.1"/>
    </source>
</evidence>
<name>A0ABD0M9J6_9CAEN</name>
<evidence type="ECO:0000256" key="2">
    <source>
        <dbReference type="SAM" id="Phobius"/>
    </source>
</evidence>
<dbReference type="Proteomes" id="UP001519460">
    <property type="component" value="Unassembled WGS sequence"/>
</dbReference>
<dbReference type="PROSITE" id="PS50156">
    <property type="entry name" value="SSD"/>
    <property type="match status" value="1"/>
</dbReference>
<feature type="transmembrane region" description="Helical" evidence="2">
    <location>
        <begin position="41"/>
        <end position="61"/>
    </location>
</feature>
<feature type="transmembrane region" description="Helical" evidence="2">
    <location>
        <begin position="759"/>
        <end position="781"/>
    </location>
</feature>
<comment type="similarity">
    <text evidence="1">Belongs to the patched family.</text>
</comment>
<dbReference type="Gene3D" id="1.20.1640.10">
    <property type="entry name" value="Multidrug efflux transporter AcrB transmembrane domain"/>
    <property type="match status" value="1"/>
</dbReference>
<feature type="transmembrane region" description="Helical" evidence="2">
    <location>
        <begin position="653"/>
        <end position="678"/>
    </location>
</feature>
<feature type="transmembrane region" description="Helical" evidence="2">
    <location>
        <begin position="718"/>
        <end position="738"/>
    </location>
</feature>
<accession>A0ABD0M9J6</accession>
<dbReference type="PANTHER" id="PTHR10796">
    <property type="entry name" value="PATCHED-RELATED"/>
    <property type="match status" value="1"/>
</dbReference>
<feature type="domain" description="SSD" evidence="3">
    <location>
        <begin position="317"/>
        <end position="408"/>
    </location>
</feature>
<feature type="transmembrane region" description="Helical" evidence="2">
    <location>
        <begin position="463"/>
        <end position="485"/>
    </location>
</feature>